<dbReference type="InterPro" id="IPR008969">
    <property type="entry name" value="CarboxyPept-like_regulatory"/>
</dbReference>
<evidence type="ECO:0000313" key="1">
    <source>
        <dbReference type="EMBL" id="SFT44513.1"/>
    </source>
</evidence>
<protein>
    <submittedName>
        <fullName evidence="1">CarboxypepD_reg-like domain-containing protein</fullName>
    </submittedName>
</protein>
<dbReference type="AlphaFoldDB" id="A0A1I6Y2B0"/>
<dbReference type="Pfam" id="PF13715">
    <property type="entry name" value="CarbopepD_reg_2"/>
    <property type="match status" value="1"/>
</dbReference>
<keyword evidence="2" id="KW-1185">Reference proteome</keyword>
<dbReference type="EMBL" id="FPAS01000001">
    <property type="protein sequence ID" value="SFT44513.1"/>
    <property type="molecule type" value="Genomic_DNA"/>
</dbReference>
<dbReference type="Proteomes" id="UP000236454">
    <property type="component" value="Unassembled WGS sequence"/>
</dbReference>
<dbReference type="SUPFAM" id="SSF49464">
    <property type="entry name" value="Carboxypeptidase regulatory domain-like"/>
    <property type="match status" value="1"/>
</dbReference>
<proteinExistence type="predicted"/>
<dbReference type="STRING" id="477690.SAMN05216474_0607"/>
<accession>A0A1I6Y2B0</accession>
<gene>
    <name evidence="1" type="ORF">SAMN05216474_0607</name>
</gene>
<organism evidence="1 2">
    <name type="scientific">Lishizhenia tianjinensis</name>
    <dbReference type="NCBI Taxonomy" id="477690"/>
    <lineage>
        <taxon>Bacteria</taxon>
        <taxon>Pseudomonadati</taxon>
        <taxon>Bacteroidota</taxon>
        <taxon>Flavobacteriia</taxon>
        <taxon>Flavobacteriales</taxon>
        <taxon>Crocinitomicaceae</taxon>
        <taxon>Lishizhenia</taxon>
    </lineage>
</organism>
<name>A0A1I6Y2B0_9FLAO</name>
<reference evidence="1 2" key="1">
    <citation type="submission" date="2016-10" db="EMBL/GenBank/DDBJ databases">
        <authorList>
            <person name="de Groot N.N."/>
        </authorList>
    </citation>
    <scope>NUCLEOTIDE SEQUENCE [LARGE SCALE GENOMIC DNA]</scope>
    <source>
        <strain evidence="1 2">CGMCC 1.7005</strain>
    </source>
</reference>
<evidence type="ECO:0000313" key="2">
    <source>
        <dbReference type="Proteomes" id="UP000236454"/>
    </source>
</evidence>
<sequence>MVQAYVLAQMQVVDSLNNEPIPFTHIRVIKTKSTVLTNSEGYFSLDTLRSTDDTILISSLGYESKKYAVQQLYASSRIALSPKEQQFDVVAIQQDKGKLKLRKLGLTKKPRKLLPDYGVNAYNGMIQAVYIPNAHSMLGVLKHVNVYLTDNGIPNAHFRVHIYDVSLLEIKPDKELTTTNIVVSGAKGNEWVQVDLSKERITVGENGCFVGIEWFAAENSKNYQDTLIYKTLIINDTTEKDTLISEIKRGNGIVLGARYEAYSLSKNKIWYSVPFNDKWMKWSEYKAKTQYNIPDSLMMYYYEQLEEVNPSLHVPCVNITATFTKGKSEGNDMDAENRQFNQLEKVKENLSLYPQSTVVELFNSLIQAFQNDDVIYALKYLCVFKNDELEMFINYLEEHKNITGKYFSEAERKHLIERFHFILDHLKEDSLSQIDSQHFELKVNNHIYNLYYFEGKWKIYPINIHS</sequence>